<gene>
    <name evidence="1" type="ORF">MANES_17G075500</name>
</gene>
<name>A0A2C9U5K3_MANES</name>
<dbReference type="EMBL" id="CM004403">
    <property type="protein sequence ID" value="OAY25209.1"/>
    <property type="molecule type" value="Genomic_DNA"/>
</dbReference>
<proteinExistence type="predicted"/>
<protein>
    <submittedName>
        <fullName evidence="1">Uncharacterized protein</fullName>
    </submittedName>
</protein>
<evidence type="ECO:0000313" key="1">
    <source>
        <dbReference type="EMBL" id="OAY25209.1"/>
    </source>
</evidence>
<organism evidence="1">
    <name type="scientific">Manihot esculenta</name>
    <name type="common">Cassava</name>
    <name type="synonym">Jatropha manihot</name>
    <dbReference type="NCBI Taxonomy" id="3983"/>
    <lineage>
        <taxon>Eukaryota</taxon>
        <taxon>Viridiplantae</taxon>
        <taxon>Streptophyta</taxon>
        <taxon>Embryophyta</taxon>
        <taxon>Tracheophyta</taxon>
        <taxon>Spermatophyta</taxon>
        <taxon>Magnoliopsida</taxon>
        <taxon>eudicotyledons</taxon>
        <taxon>Gunneridae</taxon>
        <taxon>Pentapetalae</taxon>
        <taxon>rosids</taxon>
        <taxon>fabids</taxon>
        <taxon>Malpighiales</taxon>
        <taxon>Euphorbiaceae</taxon>
        <taxon>Crotonoideae</taxon>
        <taxon>Manihoteae</taxon>
        <taxon>Manihot</taxon>
    </lineage>
</organism>
<reference evidence="1" key="1">
    <citation type="submission" date="2016-02" db="EMBL/GenBank/DDBJ databases">
        <title>WGS assembly of Manihot esculenta.</title>
        <authorList>
            <person name="Bredeson J.V."/>
            <person name="Prochnik S.E."/>
            <person name="Lyons J.B."/>
            <person name="Schmutz J."/>
            <person name="Grimwood J."/>
            <person name="Vrebalov J."/>
            <person name="Bart R.S."/>
            <person name="Amuge T."/>
            <person name="Ferguson M.E."/>
            <person name="Green R."/>
            <person name="Putnam N."/>
            <person name="Stites J."/>
            <person name="Rounsley S."/>
            <person name="Rokhsar D.S."/>
        </authorList>
    </citation>
    <scope>NUCLEOTIDE SEQUENCE [LARGE SCALE GENOMIC DNA]</scope>
    <source>
        <tissue evidence="1">Leaf</tissue>
    </source>
</reference>
<accession>A0A2C9U5K3</accession>
<sequence>MQMLCSMKCRYGKVQAEVTKGKTRCTANTPLKVKGICVHDCLCTMFNELIQRKVENFNGG</sequence>
<dbReference type="AlphaFoldDB" id="A0A2C9U5K3"/>